<organism evidence="2 3">
    <name type="scientific">Arthrobacter subterraneus</name>
    <dbReference type="NCBI Taxonomy" id="335973"/>
    <lineage>
        <taxon>Bacteria</taxon>
        <taxon>Bacillati</taxon>
        <taxon>Actinomycetota</taxon>
        <taxon>Actinomycetes</taxon>
        <taxon>Micrococcales</taxon>
        <taxon>Micrococcaceae</taxon>
        <taxon>Arthrobacter</taxon>
    </lineage>
</organism>
<dbReference type="PIRSF" id="PIRSF029172">
    <property type="entry name" value="UCP029172_ABC_sbc_YnjB"/>
    <property type="match status" value="1"/>
</dbReference>
<feature type="signal peptide" evidence="1">
    <location>
        <begin position="1"/>
        <end position="43"/>
    </location>
</feature>
<dbReference type="PANTHER" id="PTHR42779:SF1">
    <property type="entry name" value="PROTEIN YNJB"/>
    <property type="match status" value="1"/>
</dbReference>
<keyword evidence="1" id="KW-0732">Signal</keyword>
<name>A0A1G8N8H0_9MICC</name>
<dbReference type="AlphaFoldDB" id="A0A1G8N8H0"/>
<accession>A0A1G8N8H0</accession>
<dbReference type="Gene3D" id="3.40.190.10">
    <property type="entry name" value="Periplasmic binding protein-like II"/>
    <property type="match status" value="2"/>
</dbReference>
<dbReference type="PANTHER" id="PTHR42779">
    <property type="entry name" value="PROTEIN YNJB"/>
    <property type="match status" value="1"/>
</dbReference>
<proteinExistence type="predicted"/>
<dbReference type="Pfam" id="PF13416">
    <property type="entry name" value="SBP_bac_8"/>
    <property type="match status" value="1"/>
</dbReference>
<dbReference type="EMBL" id="FNDT01000022">
    <property type="protein sequence ID" value="SDI76589.1"/>
    <property type="molecule type" value="Genomic_DNA"/>
</dbReference>
<dbReference type="InterPro" id="IPR027020">
    <property type="entry name" value="YnjB"/>
</dbReference>
<evidence type="ECO:0000313" key="2">
    <source>
        <dbReference type="EMBL" id="SDI76589.1"/>
    </source>
</evidence>
<gene>
    <name evidence="2" type="ORF">SAMN04488693_12238</name>
</gene>
<evidence type="ECO:0000313" key="3">
    <source>
        <dbReference type="Proteomes" id="UP000199258"/>
    </source>
</evidence>
<feature type="chain" id="PRO_5038553483" evidence="1">
    <location>
        <begin position="44"/>
        <end position="430"/>
    </location>
</feature>
<evidence type="ECO:0000256" key="1">
    <source>
        <dbReference type="SAM" id="SignalP"/>
    </source>
</evidence>
<reference evidence="2 3" key="1">
    <citation type="submission" date="2016-10" db="EMBL/GenBank/DDBJ databases">
        <authorList>
            <person name="de Groot N.N."/>
        </authorList>
    </citation>
    <scope>NUCLEOTIDE SEQUENCE [LARGE SCALE GENOMIC DNA]</scope>
    <source>
        <strain evidence="2 3">NP_1H</strain>
    </source>
</reference>
<keyword evidence="3" id="KW-1185">Reference proteome</keyword>
<sequence>MSIREPENPEGTMHTTAPRPFRRALAPLALASALLLSACGAAAGQSGQQPDEEFSGFDDVLEAAEGSTVDLWMYGGDEQGNAYVDETLAPAAAELGIILRRVPVADTADALNRVLSEIQAGRDDGSVDLVWVNGAVFSTGRQADAWRCGWTDMLPNMAFTDPADPLLTNDFGTPVDGCEAPWHKAQFTYFYNSDTVSQPPTSLAGLLDWAEANPGRFTYPAPPDFTGSVFLREVLISTAGGAAEVSLEYSEGAFEEHAPAALEALESLEPSLWRKGATYPRDEQALNELFANGEVDFGMTYGPARLTDLVDSGALPPSTKVLTLDEGTVGNASFLAIPANAEDAAGAMAVANLALSPEQQAAKAAPKVWGQFTVLDVDRLEPAQRALFDGLPSSPVVPPYEELSRNSHAELGSAWVPELDDAWRRTVAGG</sequence>
<dbReference type="InterPro" id="IPR006059">
    <property type="entry name" value="SBP"/>
</dbReference>
<dbReference type="NCBIfam" id="NF008633">
    <property type="entry name" value="PRK11622.1"/>
    <property type="match status" value="1"/>
</dbReference>
<dbReference type="Proteomes" id="UP000199258">
    <property type="component" value="Unassembled WGS sequence"/>
</dbReference>
<dbReference type="SUPFAM" id="SSF53850">
    <property type="entry name" value="Periplasmic binding protein-like II"/>
    <property type="match status" value="1"/>
</dbReference>
<protein>
    <submittedName>
        <fullName evidence="2">Putative spermidine/putrescine transport system substrate-binding protein</fullName>
    </submittedName>
</protein>
<dbReference type="STRING" id="335973.SAMN04488693_12238"/>